<organism evidence="2 3">
    <name type="scientific">Dendrobium catenatum</name>
    <dbReference type="NCBI Taxonomy" id="906689"/>
    <lineage>
        <taxon>Eukaryota</taxon>
        <taxon>Viridiplantae</taxon>
        <taxon>Streptophyta</taxon>
        <taxon>Embryophyta</taxon>
        <taxon>Tracheophyta</taxon>
        <taxon>Spermatophyta</taxon>
        <taxon>Magnoliopsida</taxon>
        <taxon>Liliopsida</taxon>
        <taxon>Asparagales</taxon>
        <taxon>Orchidaceae</taxon>
        <taxon>Epidendroideae</taxon>
        <taxon>Malaxideae</taxon>
        <taxon>Dendrobiinae</taxon>
        <taxon>Dendrobium</taxon>
    </lineage>
</organism>
<accession>A0A2I0XB69</accession>
<keyword evidence="3" id="KW-1185">Reference proteome</keyword>
<feature type="compositionally biased region" description="Basic and acidic residues" evidence="1">
    <location>
        <begin position="1"/>
        <end position="14"/>
    </location>
</feature>
<dbReference type="EMBL" id="KZ501994">
    <property type="protein sequence ID" value="PKU85159.1"/>
    <property type="molecule type" value="Genomic_DNA"/>
</dbReference>
<protein>
    <submittedName>
        <fullName evidence="2">Uncharacterized protein</fullName>
    </submittedName>
</protein>
<sequence length="120" mass="13244">MRGVQARREGREGRSSSSTTAGASPDHRRSLAGPPPEFHHTTISRPDVQARRATEGLTFRPNVLLKARLSGLMSSSEALTFFRSPHLRQRPSPSSEALTFARGPHFYQRHSPSPKALTNT</sequence>
<reference evidence="2 3" key="2">
    <citation type="journal article" date="2017" name="Nature">
        <title>The Apostasia genome and the evolution of orchids.</title>
        <authorList>
            <person name="Zhang G.Q."/>
            <person name="Liu K.W."/>
            <person name="Li Z."/>
            <person name="Lohaus R."/>
            <person name="Hsiao Y.Y."/>
            <person name="Niu S.C."/>
            <person name="Wang J.Y."/>
            <person name="Lin Y.C."/>
            <person name="Xu Q."/>
            <person name="Chen L.J."/>
            <person name="Yoshida K."/>
            <person name="Fujiwara S."/>
            <person name="Wang Z.W."/>
            <person name="Zhang Y.Q."/>
            <person name="Mitsuda N."/>
            <person name="Wang M."/>
            <person name="Liu G.H."/>
            <person name="Pecoraro L."/>
            <person name="Huang H.X."/>
            <person name="Xiao X.J."/>
            <person name="Lin M."/>
            <person name="Wu X.Y."/>
            <person name="Wu W.L."/>
            <person name="Chen Y.Y."/>
            <person name="Chang S.B."/>
            <person name="Sakamoto S."/>
            <person name="Ohme-Takagi M."/>
            <person name="Yagi M."/>
            <person name="Zeng S.J."/>
            <person name="Shen C.Y."/>
            <person name="Yeh C.M."/>
            <person name="Luo Y.B."/>
            <person name="Tsai W.C."/>
            <person name="Van de Peer Y."/>
            <person name="Liu Z.J."/>
        </authorList>
    </citation>
    <scope>NUCLEOTIDE SEQUENCE [LARGE SCALE GENOMIC DNA]</scope>
    <source>
        <tissue evidence="2">The whole plant</tissue>
    </source>
</reference>
<feature type="region of interest" description="Disordered" evidence="1">
    <location>
        <begin position="1"/>
        <end position="59"/>
    </location>
</feature>
<evidence type="ECO:0000313" key="3">
    <source>
        <dbReference type="Proteomes" id="UP000233837"/>
    </source>
</evidence>
<name>A0A2I0XB69_9ASPA</name>
<feature type="compositionally biased region" description="Low complexity" evidence="1">
    <location>
        <begin position="15"/>
        <end position="24"/>
    </location>
</feature>
<reference evidence="2 3" key="1">
    <citation type="journal article" date="2016" name="Sci. Rep.">
        <title>The Dendrobium catenatum Lindl. genome sequence provides insights into polysaccharide synthase, floral development and adaptive evolution.</title>
        <authorList>
            <person name="Zhang G.Q."/>
            <person name="Xu Q."/>
            <person name="Bian C."/>
            <person name="Tsai W.C."/>
            <person name="Yeh C.M."/>
            <person name="Liu K.W."/>
            <person name="Yoshida K."/>
            <person name="Zhang L.S."/>
            <person name="Chang S.B."/>
            <person name="Chen F."/>
            <person name="Shi Y."/>
            <person name="Su Y.Y."/>
            <person name="Zhang Y.Q."/>
            <person name="Chen L.J."/>
            <person name="Yin Y."/>
            <person name="Lin M."/>
            <person name="Huang H."/>
            <person name="Deng H."/>
            <person name="Wang Z.W."/>
            <person name="Zhu S.L."/>
            <person name="Zhao X."/>
            <person name="Deng C."/>
            <person name="Niu S.C."/>
            <person name="Huang J."/>
            <person name="Wang M."/>
            <person name="Liu G.H."/>
            <person name="Yang H.J."/>
            <person name="Xiao X.J."/>
            <person name="Hsiao Y.Y."/>
            <person name="Wu W.L."/>
            <person name="Chen Y.Y."/>
            <person name="Mitsuda N."/>
            <person name="Ohme-Takagi M."/>
            <person name="Luo Y.B."/>
            <person name="Van de Peer Y."/>
            <person name="Liu Z.J."/>
        </authorList>
    </citation>
    <scope>NUCLEOTIDE SEQUENCE [LARGE SCALE GENOMIC DNA]</scope>
    <source>
        <tissue evidence="2">The whole plant</tissue>
    </source>
</reference>
<proteinExistence type="predicted"/>
<evidence type="ECO:0000256" key="1">
    <source>
        <dbReference type="SAM" id="MobiDB-lite"/>
    </source>
</evidence>
<gene>
    <name evidence="2" type="ORF">MA16_Dca014839</name>
</gene>
<dbReference type="AlphaFoldDB" id="A0A2I0XB69"/>
<feature type="region of interest" description="Disordered" evidence="1">
    <location>
        <begin position="85"/>
        <end position="120"/>
    </location>
</feature>
<evidence type="ECO:0000313" key="2">
    <source>
        <dbReference type="EMBL" id="PKU85159.1"/>
    </source>
</evidence>
<dbReference type="Proteomes" id="UP000233837">
    <property type="component" value="Unassembled WGS sequence"/>
</dbReference>